<gene>
    <name evidence="2" type="ORF">NK662_18500</name>
</gene>
<evidence type="ECO:0000313" key="2">
    <source>
        <dbReference type="EMBL" id="MCP8970512.1"/>
    </source>
</evidence>
<keyword evidence="2" id="KW-0413">Isomerase</keyword>
<sequence>MNGKLMISGFSDEISSDFDAQLEGVSGLGMQYISLRGIDGRNIGDYTVAEIQESILPRLQQAGIGVSSIGSPIGKVFIDDEEGFVKQKLVLDRLCRIGNLLDCKYIRMFSFYIPRGKNPDDYRDAVISKLREFAGIAAQYNMILLHENEKDTYGDISRRCYEILKQVASPYLKGIFDFANFVQCGEDTQDCYNLLRDEIVYIHIKDAVTTDSQNVVCGTGEGKIPEVLAQFIASGYEGFLTLEPHLVLFDSLKDLELEDPADIIKDNKGLNGAQGYRLQYEALVNILQQIESGATCI</sequence>
<dbReference type="AlphaFoldDB" id="A0AA42BR27"/>
<evidence type="ECO:0000313" key="3">
    <source>
        <dbReference type="Proteomes" id="UP001156102"/>
    </source>
</evidence>
<dbReference type="InterPro" id="IPR013022">
    <property type="entry name" value="Xyl_isomerase-like_TIM-brl"/>
</dbReference>
<dbReference type="PANTHER" id="PTHR12110:SF41">
    <property type="entry name" value="INOSOSE DEHYDRATASE"/>
    <property type="match status" value="1"/>
</dbReference>
<dbReference type="Pfam" id="PF01261">
    <property type="entry name" value="AP_endonuc_2"/>
    <property type="match status" value="1"/>
</dbReference>
<dbReference type="InterPro" id="IPR036237">
    <property type="entry name" value="Xyl_isomerase-like_sf"/>
</dbReference>
<accession>A0AA42BR27</accession>
<dbReference type="RefSeq" id="WP_254760431.1">
    <property type="nucleotide sequence ID" value="NZ_JANCLT010000012.1"/>
</dbReference>
<protein>
    <submittedName>
        <fullName evidence="2">Sugar phosphate isomerase/epimerase</fullName>
    </submittedName>
</protein>
<organism evidence="2 3">
    <name type="scientific">Ectobacillus ponti</name>
    <dbReference type="NCBI Taxonomy" id="2961894"/>
    <lineage>
        <taxon>Bacteria</taxon>
        <taxon>Bacillati</taxon>
        <taxon>Bacillota</taxon>
        <taxon>Bacilli</taxon>
        <taxon>Bacillales</taxon>
        <taxon>Bacillaceae</taxon>
        <taxon>Ectobacillus</taxon>
    </lineage>
</organism>
<dbReference type="Proteomes" id="UP001156102">
    <property type="component" value="Unassembled WGS sequence"/>
</dbReference>
<name>A0AA42BR27_9BACI</name>
<dbReference type="EMBL" id="JANCLT010000012">
    <property type="protein sequence ID" value="MCP8970512.1"/>
    <property type="molecule type" value="Genomic_DNA"/>
</dbReference>
<feature type="domain" description="Xylose isomerase-like TIM barrel" evidence="1">
    <location>
        <begin position="28"/>
        <end position="245"/>
    </location>
</feature>
<comment type="caution">
    <text evidence="2">The sequence shown here is derived from an EMBL/GenBank/DDBJ whole genome shotgun (WGS) entry which is preliminary data.</text>
</comment>
<dbReference type="SUPFAM" id="SSF51658">
    <property type="entry name" value="Xylose isomerase-like"/>
    <property type="match status" value="1"/>
</dbReference>
<evidence type="ECO:0000259" key="1">
    <source>
        <dbReference type="Pfam" id="PF01261"/>
    </source>
</evidence>
<dbReference type="Gene3D" id="3.20.20.150">
    <property type="entry name" value="Divalent-metal-dependent TIM barrel enzymes"/>
    <property type="match status" value="1"/>
</dbReference>
<proteinExistence type="predicted"/>
<dbReference type="GO" id="GO:0016853">
    <property type="term" value="F:isomerase activity"/>
    <property type="evidence" value="ECO:0007669"/>
    <property type="project" value="UniProtKB-KW"/>
</dbReference>
<reference evidence="2" key="1">
    <citation type="submission" date="2022-07" db="EMBL/GenBank/DDBJ databases">
        <authorList>
            <person name="Li W.-J."/>
            <person name="Deng Q.-Q."/>
        </authorList>
    </citation>
    <scope>NUCLEOTIDE SEQUENCE</scope>
    <source>
        <strain evidence="2">SYSU M60031</strain>
    </source>
</reference>
<dbReference type="PANTHER" id="PTHR12110">
    <property type="entry name" value="HYDROXYPYRUVATE ISOMERASE"/>
    <property type="match status" value="1"/>
</dbReference>
<keyword evidence="3" id="KW-1185">Reference proteome</keyword>
<dbReference type="InterPro" id="IPR050312">
    <property type="entry name" value="IolE/XylAMocC-like"/>
</dbReference>